<dbReference type="KEGG" id="ajg:KKR91_13875"/>
<dbReference type="SUPFAM" id="SSF53474">
    <property type="entry name" value="alpha/beta-Hydrolases"/>
    <property type="match status" value="1"/>
</dbReference>
<dbReference type="Proteomes" id="UP000676885">
    <property type="component" value="Chromosome"/>
</dbReference>
<dbReference type="GO" id="GO:0016787">
    <property type="term" value="F:hydrolase activity"/>
    <property type="evidence" value="ECO:0007669"/>
    <property type="project" value="UniProtKB-KW"/>
</dbReference>
<organism evidence="1 2">
    <name type="scientific">Arthrobacter jiangjiafuii</name>
    <dbReference type="NCBI Taxonomy" id="2817475"/>
    <lineage>
        <taxon>Bacteria</taxon>
        <taxon>Bacillati</taxon>
        <taxon>Actinomycetota</taxon>
        <taxon>Actinomycetes</taxon>
        <taxon>Micrococcales</taxon>
        <taxon>Micrococcaceae</taxon>
        <taxon>Arthrobacter</taxon>
    </lineage>
</organism>
<dbReference type="AlphaFoldDB" id="A0A975R2S6"/>
<dbReference type="InterPro" id="IPR029058">
    <property type="entry name" value="AB_hydrolase_fold"/>
</dbReference>
<accession>A0A975R2S6</accession>
<evidence type="ECO:0000313" key="1">
    <source>
        <dbReference type="EMBL" id="QWC11839.1"/>
    </source>
</evidence>
<evidence type="ECO:0000313" key="2">
    <source>
        <dbReference type="Proteomes" id="UP000676885"/>
    </source>
</evidence>
<protein>
    <submittedName>
        <fullName evidence="1">Alpha/beta hydrolase</fullName>
    </submittedName>
</protein>
<sequence>MSGRGRRWLTQARAWAADYAYVGYWQVHGFLFRKDPSAYLAPSGGASTGDGSTGDGSSGDAGRAPVILIPGVYENWQFLRPLAEALSARGHPVHTVAPLGYNRGRIEKMAALVEQYLMQQDLAGAVVVAHSKGGLIGKQLMLLPEGSRRVEKMVAVNTPFSGSVYANFFVLPSIRAFAPRNRFLRRLQRSSDVNARITSVYSRFDPHIPGGSYLPGARNIQLETMGHFRPIGDRRLLAVVEQELDGP</sequence>
<proteinExistence type="predicted"/>
<keyword evidence="2" id="KW-1185">Reference proteome</keyword>
<reference evidence="1 2" key="1">
    <citation type="submission" date="2021-05" db="EMBL/GenBank/DDBJ databases">
        <title>Novel species in genus Arthrobacter.</title>
        <authorList>
            <person name="Zhang G."/>
        </authorList>
    </citation>
    <scope>NUCLEOTIDE SEQUENCE [LARGE SCALE GENOMIC DNA]</scope>
    <source>
        <strain evidence="2">zg-ZUI227</strain>
    </source>
</reference>
<dbReference type="Gene3D" id="3.40.50.1820">
    <property type="entry name" value="alpha/beta hydrolase"/>
    <property type="match status" value="1"/>
</dbReference>
<keyword evidence="1" id="KW-0378">Hydrolase</keyword>
<dbReference type="EMBL" id="CP076022">
    <property type="protein sequence ID" value="QWC11839.1"/>
    <property type="molecule type" value="Genomic_DNA"/>
</dbReference>
<gene>
    <name evidence="1" type="ORF">KKR91_13875</name>
</gene>
<name>A0A975R2S6_9MICC</name>